<dbReference type="Ensembl" id="ENSFHET00000017285.1">
    <property type="protein sequence ID" value="ENSFHEP00000028030.1"/>
    <property type="gene ID" value="ENSFHEG00000011927.1"/>
</dbReference>
<evidence type="ECO:0000256" key="6">
    <source>
        <dbReference type="RuleBase" id="RU280814"/>
    </source>
</evidence>
<evidence type="ECO:0000256" key="2">
    <source>
        <dbReference type="ARBA" id="ARBA00009671"/>
    </source>
</evidence>
<dbReference type="InterPro" id="IPR007632">
    <property type="entry name" value="Anoctamin"/>
</dbReference>
<name>A0A3Q2UCN6_FUNHE</name>
<dbReference type="GO" id="GO:0005886">
    <property type="term" value="C:plasma membrane"/>
    <property type="evidence" value="ECO:0007669"/>
    <property type="project" value="TreeGrafter"/>
</dbReference>
<dbReference type="AlphaFoldDB" id="A0A3Q2UCN6"/>
<organism evidence="8 9">
    <name type="scientific">Fundulus heteroclitus</name>
    <name type="common">Killifish</name>
    <name type="synonym">Mummichog</name>
    <dbReference type="NCBI Taxonomy" id="8078"/>
    <lineage>
        <taxon>Eukaryota</taxon>
        <taxon>Metazoa</taxon>
        <taxon>Chordata</taxon>
        <taxon>Craniata</taxon>
        <taxon>Vertebrata</taxon>
        <taxon>Euteleostomi</taxon>
        <taxon>Actinopterygii</taxon>
        <taxon>Neopterygii</taxon>
        <taxon>Teleostei</taxon>
        <taxon>Neoteleostei</taxon>
        <taxon>Acanthomorphata</taxon>
        <taxon>Ovalentaria</taxon>
        <taxon>Atherinomorphae</taxon>
        <taxon>Cyprinodontiformes</taxon>
        <taxon>Fundulidae</taxon>
        <taxon>Fundulus</taxon>
    </lineage>
</organism>
<evidence type="ECO:0000256" key="3">
    <source>
        <dbReference type="ARBA" id="ARBA00022692"/>
    </source>
</evidence>
<evidence type="ECO:0000313" key="9">
    <source>
        <dbReference type="Proteomes" id="UP000265000"/>
    </source>
</evidence>
<feature type="transmembrane region" description="Helical" evidence="6">
    <location>
        <begin position="326"/>
        <end position="356"/>
    </location>
</feature>
<proteinExistence type="inferred from homology"/>
<keyword evidence="9" id="KW-1185">Reference proteome</keyword>
<dbReference type="Proteomes" id="UP000265000">
    <property type="component" value="Unplaced"/>
</dbReference>
<keyword evidence="4 6" id="KW-1133">Transmembrane helix</keyword>
<feature type="transmembrane region" description="Helical" evidence="6">
    <location>
        <begin position="552"/>
        <end position="579"/>
    </location>
</feature>
<feature type="transmembrane region" description="Helical" evidence="6">
    <location>
        <begin position="368"/>
        <end position="386"/>
    </location>
</feature>
<evidence type="ECO:0000259" key="7">
    <source>
        <dbReference type="Pfam" id="PF04547"/>
    </source>
</evidence>
<feature type="transmembrane region" description="Helical" evidence="6">
    <location>
        <begin position="261"/>
        <end position="279"/>
    </location>
</feature>
<evidence type="ECO:0000313" key="8">
    <source>
        <dbReference type="Ensembl" id="ENSFHEP00000028030.1"/>
    </source>
</evidence>
<feature type="transmembrane region" description="Helical" evidence="6">
    <location>
        <begin position="185"/>
        <end position="209"/>
    </location>
</feature>
<sequence>VYIKYIYNKGLIGIFFLPSQFTSLSYDYVLVAKTIDDQERDAFIKQTQFINELRKKNFKVTKISDNYLVFYGIQAPKEIFQKYMYLLKVSDTCNWSSNQKDLSLILLINVSFFILSFSAGNLPENLRDLLKAKVFEARFCLHEVKSQLYITVEHKDIALSLTLMFLSSPCVCFFRNYFGEKVALYFLWLGWYTWLLIPPALIGILAFLYGLSFFNSSPLIKEVCESDRVMCPLCDEGCKVWKLSETCSYAKLSLLFDNNGTVLFAMFMAIWTTLFLEFWKRHRATFVCEWKVSEWSESEEELILEIVNDSDCRPNEYKHSYLHSTLVLICVTIMIAVIIGLTHLLVVFRVIVAGFLAKQSSENSHSNIGAMLAGAVLHFLIITIMTRVNRIVAMKLCDIEKTRSFAATERSFTVKMFTFQFFTYFSSLFYVAFFLGRINGHPGEYVRIGGKWRLEECHPSGCLTDLFIQMMIIMVLKQIISNVVEYSVPKCEFLRKRSPKLQRRCGVCYQKDESEAKDGDELCEMCKLKDWHKNYQLTHVDSFSLFNEFLEMVIQFSFTTIFVAAFPLAPLFALINNVVEIRLDAIKMLTLERRMVPKKTNNIGVWIDILEAIGVLAVIVNGLVIGVSSDFIPRLVYRYVYGPCVNSTTTDIDCMAGYISNTLSIASMNDNRVNFTPYQMITPDGFNATSCSYKDYRNSDFNVTPQFWLILAVRFAFVILFEHILVICKFIAAWFIPAAPMQVKNDKLFDKLDRLKEELK</sequence>
<comment type="subcellular location">
    <subcellularLocation>
        <location evidence="1 6">Membrane</location>
        <topology evidence="1 6">Multi-pass membrane protein</topology>
    </subcellularLocation>
</comment>
<dbReference type="PANTHER" id="PTHR12308:SF37">
    <property type="entry name" value="ANOCTAMIN-9"/>
    <property type="match status" value="1"/>
</dbReference>
<reference evidence="8" key="1">
    <citation type="submission" date="2025-08" db="UniProtKB">
        <authorList>
            <consortium name="Ensembl"/>
        </authorList>
    </citation>
    <scope>IDENTIFICATION</scope>
</reference>
<reference evidence="8" key="2">
    <citation type="submission" date="2025-09" db="UniProtKB">
        <authorList>
            <consortium name="Ensembl"/>
        </authorList>
    </citation>
    <scope>IDENTIFICATION</scope>
</reference>
<feature type="domain" description="Anoctamin transmembrane" evidence="7">
    <location>
        <begin position="175"/>
        <end position="746"/>
    </location>
</feature>
<dbReference type="STRING" id="8078.ENSFHEP00000028030"/>
<keyword evidence="3 6" id="KW-0812">Transmembrane</keyword>
<evidence type="ECO:0000256" key="1">
    <source>
        <dbReference type="ARBA" id="ARBA00004141"/>
    </source>
</evidence>
<keyword evidence="5 6" id="KW-0472">Membrane</keyword>
<dbReference type="InterPro" id="IPR049452">
    <property type="entry name" value="Anoctamin_TM"/>
</dbReference>
<feature type="transmembrane region" description="Helical" evidence="6">
    <location>
        <begin position="157"/>
        <end position="178"/>
    </location>
</feature>
<dbReference type="Pfam" id="PF04547">
    <property type="entry name" value="Anoctamin"/>
    <property type="match status" value="1"/>
</dbReference>
<evidence type="ECO:0000256" key="5">
    <source>
        <dbReference type="ARBA" id="ARBA00023136"/>
    </source>
</evidence>
<accession>A0A3Q2UCN6</accession>
<feature type="transmembrane region" description="Helical" evidence="6">
    <location>
        <begin position="104"/>
        <end position="122"/>
    </location>
</feature>
<evidence type="ECO:0000256" key="4">
    <source>
        <dbReference type="ARBA" id="ARBA00022989"/>
    </source>
</evidence>
<dbReference type="PANTHER" id="PTHR12308">
    <property type="entry name" value="ANOCTAMIN"/>
    <property type="match status" value="1"/>
</dbReference>
<dbReference type="GO" id="GO:0005254">
    <property type="term" value="F:chloride channel activity"/>
    <property type="evidence" value="ECO:0007669"/>
    <property type="project" value="TreeGrafter"/>
</dbReference>
<protein>
    <recommendedName>
        <fullName evidence="6">Anoctamin</fullName>
    </recommendedName>
</protein>
<comment type="similarity">
    <text evidence="2 6">Belongs to the anoctamin family.</text>
</comment>
<feature type="transmembrane region" description="Helical" evidence="6">
    <location>
        <begin position="603"/>
        <end position="627"/>
    </location>
</feature>
<feature type="transmembrane region" description="Helical" evidence="6">
    <location>
        <begin position="417"/>
        <end position="436"/>
    </location>
</feature>
<feature type="transmembrane region" description="Helical" evidence="6">
    <location>
        <begin position="707"/>
        <end position="736"/>
    </location>
</feature>
<dbReference type="GeneTree" id="ENSGT00940000158300"/>
<comment type="caution">
    <text evidence="6">Lacks conserved residue(s) required for the propagation of feature annotation.</text>
</comment>